<feature type="region of interest" description="Disordered" evidence="1">
    <location>
        <begin position="357"/>
        <end position="385"/>
    </location>
</feature>
<protein>
    <submittedName>
        <fullName evidence="3">Uncharacterized protein</fullName>
    </submittedName>
</protein>
<name>A0A518I5Y5_9PLAN</name>
<gene>
    <name evidence="3" type="ORF">Enr17x_04810</name>
</gene>
<evidence type="ECO:0000256" key="2">
    <source>
        <dbReference type="SAM" id="Phobius"/>
    </source>
</evidence>
<organism evidence="3 4">
    <name type="scientific">Gimesia fumaroli</name>
    <dbReference type="NCBI Taxonomy" id="2527976"/>
    <lineage>
        <taxon>Bacteria</taxon>
        <taxon>Pseudomonadati</taxon>
        <taxon>Planctomycetota</taxon>
        <taxon>Planctomycetia</taxon>
        <taxon>Planctomycetales</taxon>
        <taxon>Planctomycetaceae</taxon>
        <taxon>Gimesia</taxon>
    </lineage>
</organism>
<reference evidence="3 4" key="1">
    <citation type="submission" date="2019-03" db="EMBL/GenBank/DDBJ databases">
        <title>Deep-cultivation of Planctomycetes and their phenomic and genomic characterization uncovers novel biology.</title>
        <authorList>
            <person name="Wiegand S."/>
            <person name="Jogler M."/>
            <person name="Boedeker C."/>
            <person name="Pinto D."/>
            <person name="Vollmers J."/>
            <person name="Rivas-Marin E."/>
            <person name="Kohn T."/>
            <person name="Peeters S.H."/>
            <person name="Heuer A."/>
            <person name="Rast P."/>
            <person name="Oberbeckmann S."/>
            <person name="Bunk B."/>
            <person name="Jeske O."/>
            <person name="Meyerdierks A."/>
            <person name="Storesund J.E."/>
            <person name="Kallscheuer N."/>
            <person name="Luecker S."/>
            <person name="Lage O.M."/>
            <person name="Pohl T."/>
            <person name="Merkel B.J."/>
            <person name="Hornburger P."/>
            <person name="Mueller R.-W."/>
            <person name="Bruemmer F."/>
            <person name="Labrenz M."/>
            <person name="Spormann A.M."/>
            <person name="Op den Camp H."/>
            <person name="Overmann J."/>
            <person name="Amann R."/>
            <person name="Jetten M.S.M."/>
            <person name="Mascher T."/>
            <person name="Medema M.H."/>
            <person name="Devos D.P."/>
            <person name="Kaster A.-K."/>
            <person name="Ovreas L."/>
            <person name="Rohde M."/>
            <person name="Galperin M.Y."/>
            <person name="Jogler C."/>
        </authorList>
    </citation>
    <scope>NUCLEOTIDE SEQUENCE [LARGE SCALE GENOMIC DNA]</scope>
    <source>
        <strain evidence="3 4">Enr17</strain>
    </source>
</reference>
<dbReference type="EMBL" id="CP037452">
    <property type="protein sequence ID" value="QDV48469.1"/>
    <property type="molecule type" value="Genomic_DNA"/>
</dbReference>
<accession>A0A518I5Y5</accession>
<sequence length="405" mass="44261">MSALKTHFVNPLLVLILCGLHFISFATPAEAQRGYRPVPPRRPPPIPKIPSPKFRPGERNNSRPQNSFRSHLSKEQLRILGLLGSAAVHERNYTERDIVNEVVKPALVSLLPTDETTYRNTFPDTPFNVHAQEDVRNGIRFRNLHSNRSYTLDKTAGPVDVITKLIECAGANSVVIPAHALEGGRKLRCPNGKTISTSLVVECAKLLGMVPLIVSCDSVTFRRGKIDIPTALAACNTAFENASYSKSTINEFAQSIKATLDSKTASKWRVRVVKSAGGVVLLILIMELLDDDDDLEDSGFESLETSLAASRNVSSFSSSSSTESTRSEEPSSGWGWLWVVSGGVVLLLIICGVASGETTPSHSSPAWEIPRSHVPDPGIRYPSTSTRAQRQVWYVDPDGNIKSHL</sequence>
<evidence type="ECO:0000313" key="4">
    <source>
        <dbReference type="Proteomes" id="UP000318313"/>
    </source>
</evidence>
<proteinExistence type="predicted"/>
<keyword evidence="2" id="KW-0472">Membrane</keyword>
<keyword evidence="4" id="KW-1185">Reference proteome</keyword>
<feature type="transmembrane region" description="Helical" evidence="2">
    <location>
        <begin position="334"/>
        <end position="354"/>
    </location>
</feature>
<feature type="compositionally biased region" description="Pro residues" evidence="1">
    <location>
        <begin position="37"/>
        <end position="50"/>
    </location>
</feature>
<dbReference type="AlphaFoldDB" id="A0A518I5Y5"/>
<feature type="region of interest" description="Disordered" evidence="1">
    <location>
        <begin position="33"/>
        <end position="71"/>
    </location>
</feature>
<evidence type="ECO:0000256" key="1">
    <source>
        <dbReference type="SAM" id="MobiDB-lite"/>
    </source>
</evidence>
<evidence type="ECO:0000313" key="3">
    <source>
        <dbReference type="EMBL" id="QDV48469.1"/>
    </source>
</evidence>
<keyword evidence="2" id="KW-0812">Transmembrane</keyword>
<keyword evidence="2" id="KW-1133">Transmembrane helix</keyword>
<dbReference type="KEGG" id="gfm:Enr17x_04810"/>
<dbReference type="Proteomes" id="UP000318313">
    <property type="component" value="Chromosome"/>
</dbReference>